<protein>
    <recommendedName>
        <fullName evidence="8">Phosphate-specific transport system accessory protein PhoU</fullName>
    </recommendedName>
</protein>
<dbReference type="PANTHER" id="PTHR42930">
    <property type="entry name" value="PHOSPHATE-SPECIFIC TRANSPORT SYSTEM ACCESSORY PROTEIN PHOU"/>
    <property type="match status" value="1"/>
</dbReference>
<keyword evidence="4 8" id="KW-0813">Transport</keyword>
<dbReference type="SUPFAM" id="SSF109755">
    <property type="entry name" value="PhoU-like"/>
    <property type="match status" value="1"/>
</dbReference>
<dbReference type="Gene3D" id="1.20.58.220">
    <property type="entry name" value="Phosphate transport system protein phou homolog 2, domain 2"/>
    <property type="match status" value="1"/>
</dbReference>
<feature type="domain" description="PhoU" evidence="9">
    <location>
        <begin position="137"/>
        <end position="222"/>
    </location>
</feature>
<evidence type="ECO:0000256" key="6">
    <source>
        <dbReference type="ARBA" id="ARBA00022592"/>
    </source>
</evidence>
<evidence type="ECO:0000256" key="1">
    <source>
        <dbReference type="ARBA" id="ARBA00004496"/>
    </source>
</evidence>
<organism evidence="10 11">
    <name type="scientific">Povalibacter uvarum</name>
    <dbReference type="NCBI Taxonomy" id="732238"/>
    <lineage>
        <taxon>Bacteria</taxon>
        <taxon>Pseudomonadati</taxon>
        <taxon>Pseudomonadota</taxon>
        <taxon>Gammaproteobacteria</taxon>
        <taxon>Steroidobacterales</taxon>
        <taxon>Steroidobacteraceae</taxon>
        <taxon>Povalibacter</taxon>
    </lineage>
</organism>
<comment type="subunit">
    <text evidence="3 8">Homodimer.</text>
</comment>
<comment type="similarity">
    <text evidence="2 8">Belongs to the PhoU family.</text>
</comment>
<comment type="caution">
    <text evidence="10">The sequence shown here is derived from an EMBL/GenBank/DDBJ whole genome shotgun (WGS) entry which is preliminary data.</text>
</comment>
<dbReference type="InterPro" id="IPR026022">
    <property type="entry name" value="PhoU_dom"/>
</dbReference>
<evidence type="ECO:0000259" key="9">
    <source>
        <dbReference type="Pfam" id="PF01895"/>
    </source>
</evidence>
<dbReference type="Pfam" id="PF01895">
    <property type="entry name" value="PhoU"/>
    <property type="match status" value="2"/>
</dbReference>
<dbReference type="InterPro" id="IPR038078">
    <property type="entry name" value="PhoU-like_sf"/>
</dbReference>
<evidence type="ECO:0000256" key="7">
    <source>
        <dbReference type="ARBA" id="ARBA00056181"/>
    </source>
</evidence>
<dbReference type="RefSeq" id="WP_184329510.1">
    <property type="nucleotide sequence ID" value="NZ_JACHHZ010000001.1"/>
</dbReference>
<evidence type="ECO:0000256" key="8">
    <source>
        <dbReference type="PIRNR" id="PIRNR003107"/>
    </source>
</evidence>
<evidence type="ECO:0000313" key="11">
    <source>
        <dbReference type="Proteomes" id="UP000588068"/>
    </source>
</evidence>
<keyword evidence="11" id="KW-1185">Reference proteome</keyword>
<keyword evidence="5 8" id="KW-0963">Cytoplasm</keyword>
<dbReference type="GO" id="GO:0045936">
    <property type="term" value="P:negative regulation of phosphate metabolic process"/>
    <property type="evidence" value="ECO:0007669"/>
    <property type="project" value="InterPro"/>
</dbReference>
<comment type="subcellular location">
    <subcellularLocation>
        <location evidence="1 8">Cytoplasm</location>
    </subcellularLocation>
</comment>
<dbReference type="GO" id="GO:0005737">
    <property type="term" value="C:cytoplasm"/>
    <property type="evidence" value="ECO:0007669"/>
    <property type="project" value="UniProtKB-SubCell"/>
</dbReference>
<dbReference type="AlphaFoldDB" id="A0A841HHH3"/>
<keyword evidence="6 8" id="KW-0592">Phosphate transport</keyword>
<dbReference type="PIRSF" id="PIRSF003107">
    <property type="entry name" value="PhoU"/>
    <property type="match status" value="1"/>
</dbReference>
<evidence type="ECO:0000256" key="4">
    <source>
        <dbReference type="ARBA" id="ARBA00022448"/>
    </source>
</evidence>
<sequence>MPSIAPPTDPTEGHTAKVFDVALAELRLHVVTMGGLAIDQVSTAVRALLDGDASLAQVVLSRESRINEFERSVDREAFRLIALHQPMASDLRMAKAVSRITVELERVGDEAKKIARFAGRLASGEPTGPVRAVARYLRHMADLTTGMLREAVRALDESDPDLARGVAGRDSELDAEFAAALRQLLTLAMQDQRFFSATIDTVFALKGLERVGDHAKNIAEQVLFVASGEDVRHQKQGDPAIK</sequence>
<feature type="domain" description="PhoU" evidence="9">
    <location>
        <begin position="31"/>
        <end position="117"/>
    </location>
</feature>
<dbReference type="FunFam" id="1.20.58.220:FF:000004">
    <property type="entry name" value="Phosphate-specific transport system accessory protein PhoU"/>
    <property type="match status" value="1"/>
</dbReference>
<dbReference type="InterPro" id="IPR028366">
    <property type="entry name" value="PhoU"/>
</dbReference>
<gene>
    <name evidence="10" type="ORF">HNQ60_000574</name>
</gene>
<dbReference type="EMBL" id="JACHHZ010000001">
    <property type="protein sequence ID" value="MBB6091728.1"/>
    <property type="molecule type" value="Genomic_DNA"/>
</dbReference>
<evidence type="ECO:0000256" key="2">
    <source>
        <dbReference type="ARBA" id="ARBA00008107"/>
    </source>
</evidence>
<name>A0A841HHH3_9GAMM</name>
<reference evidence="10 11" key="1">
    <citation type="submission" date="2020-08" db="EMBL/GenBank/DDBJ databases">
        <title>Genomic Encyclopedia of Type Strains, Phase IV (KMG-IV): sequencing the most valuable type-strain genomes for metagenomic binning, comparative biology and taxonomic classification.</title>
        <authorList>
            <person name="Goeker M."/>
        </authorList>
    </citation>
    <scope>NUCLEOTIDE SEQUENCE [LARGE SCALE GENOMIC DNA]</scope>
    <source>
        <strain evidence="10 11">DSM 26723</strain>
    </source>
</reference>
<dbReference type="GO" id="GO:0006817">
    <property type="term" value="P:phosphate ion transport"/>
    <property type="evidence" value="ECO:0007669"/>
    <property type="project" value="UniProtKB-KW"/>
</dbReference>
<evidence type="ECO:0000313" key="10">
    <source>
        <dbReference type="EMBL" id="MBB6091728.1"/>
    </source>
</evidence>
<proteinExistence type="inferred from homology"/>
<dbReference type="GO" id="GO:0030643">
    <property type="term" value="P:intracellular phosphate ion homeostasis"/>
    <property type="evidence" value="ECO:0007669"/>
    <property type="project" value="InterPro"/>
</dbReference>
<dbReference type="PANTHER" id="PTHR42930:SF3">
    <property type="entry name" value="PHOSPHATE-SPECIFIC TRANSPORT SYSTEM ACCESSORY PROTEIN PHOU"/>
    <property type="match status" value="1"/>
</dbReference>
<evidence type="ECO:0000256" key="3">
    <source>
        <dbReference type="ARBA" id="ARBA00011738"/>
    </source>
</evidence>
<accession>A0A841HHH3</accession>
<dbReference type="NCBIfam" id="TIGR02135">
    <property type="entry name" value="phoU_full"/>
    <property type="match status" value="1"/>
</dbReference>
<comment type="function">
    <text evidence="7 8">Plays a role in the regulation of phosphate uptake.</text>
</comment>
<evidence type="ECO:0000256" key="5">
    <source>
        <dbReference type="ARBA" id="ARBA00022490"/>
    </source>
</evidence>
<dbReference type="Proteomes" id="UP000588068">
    <property type="component" value="Unassembled WGS sequence"/>
</dbReference>